<dbReference type="PANTHER" id="PTHR23501">
    <property type="entry name" value="MAJOR FACILITATOR SUPERFAMILY"/>
    <property type="match status" value="1"/>
</dbReference>
<evidence type="ECO:0000256" key="2">
    <source>
        <dbReference type="ARBA" id="ARBA00022692"/>
    </source>
</evidence>
<feature type="domain" description="Major facilitator superfamily (MFS) profile" evidence="6">
    <location>
        <begin position="20"/>
        <end position="109"/>
    </location>
</feature>
<evidence type="ECO:0000313" key="8">
    <source>
        <dbReference type="Proteomes" id="UP000034680"/>
    </source>
</evidence>
<dbReference type="Proteomes" id="UP000034680">
    <property type="component" value="Unassembled WGS sequence"/>
</dbReference>
<evidence type="ECO:0000259" key="6">
    <source>
        <dbReference type="PROSITE" id="PS50850"/>
    </source>
</evidence>
<dbReference type="EMBL" id="LCUC01000393">
    <property type="protein sequence ID" value="KKY31371.1"/>
    <property type="molecule type" value="Genomic_DNA"/>
</dbReference>
<organism evidence="7 8">
    <name type="scientific">Diaporthe ampelina</name>
    <dbReference type="NCBI Taxonomy" id="1214573"/>
    <lineage>
        <taxon>Eukaryota</taxon>
        <taxon>Fungi</taxon>
        <taxon>Dikarya</taxon>
        <taxon>Ascomycota</taxon>
        <taxon>Pezizomycotina</taxon>
        <taxon>Sordariomycetes</taxon>
        <taxon>Sordariomycetidae</taxon>
        <taxon>Diaporthales</taxon>
        <taxon>Diaporthaceae</taxon>
        <taxon>Diaporthe</taxon>
    </lineage>
</organism>
<reference evidence="7 8" key="2">
    <citation type="submission" date="2015-05" db="EMBL/GenBank/DDBJ databases">
        <authorList>
            <person name="Morales-Cruz A."/>
            <person name="Amrine K.C."/>
            <person name="Cantu D."/>
        </authorList>
    </citation>
    <scope>NUCLEOTIDE SEQUENCE [LARGE SCALE GENOMIC DNA]</scope>
    <source>
        <strain evidence="7">DA912</strain>
    </source>
</reference>
<comment type="subcellular location">
    <subcellularLocation>
        <location evidence="1">Membrane</location>
        <topology evidence="1">Multi-pass membrane protein</topology>
    </subcellularLocation>
</comment>
<evidence type="ECO:0000256" key="5">
    <source>
        <dbReference type="SAM" id="Phobius"/>
    </source>
</evidence>
<dbReference type="SUPFAM" id="SSF103473">
    <property type="entry name" value="MFS general substrate transporter"/>
    <property type="match status" value="1"/>
</dbReference>
<dbReference type="GO" id="GO:0022857">
    <property type="term" value="F:transmembrane transporter activity"/>
    <property type="evidence" value="ECO:0007669"/>
    <property type="project" value="InterPro"/>
</dbReference>
<dbReference type="OrthoDB" id="440553at2759"/>
<dbReference type="STRING" id="1214573.A0A0G2FB22"/>
<dbReference type="GO" id="GO:0005886">
    <property type="term" value="C:plasma membrane"/>
    <property type="evidence" value="ECO:0007669"/>
    <property type="project" value="TreeGrafter"/>
</dbReference>
<feature type="transmembrane region" description="Helical" evidence="5">
    <location>
        <begin position="20"/>
        <end position="45"/>
    </location>
</feature>
<keyword evidence="4 5" id="KW-0472">Membrane</keyword>
<keyword evidence="8" id="KW-1185">Reference proteome</keyword>
<comment type="caution">
    <text evidence="7">The sequence shown here is derived from an EMBL/GenBank/DDBJ whole genome shotgun (WGS) entry which is preliminary data.</text>
</comment>
<accession>A0A0G2FB22</accession>
<gene>
    <name evidence="7" type="ORF">UCDDA912_g08716</name>
</gene>
<dbReference type="Gene3D" id="1.20.1720.10">
    <property type="entry name" value="Multidrug resistance protein D"/>
    <property type="match status" value="1"/>
</dbReference>
<dbReference type="InterPro" id="IPR011701">
    <property type="entry name" value="MFS"/>
</dbReference>
<reference evidence="7 8" key="1">
    <citation type="submission" date="2015-05" db="EMBL/GenBank/DDBJ databases">
        <title>Distinctive expansion of gene families associated with plant cell wall degradation and secondary metabolism in the genomes of grapevine trunk pathogens.</title>
        <authorList>
            <person name="Lawrence D.P."/>
            <person name="Travadon R."/>
            <person name="Rolshausen P.E."/>
            <person name="Baumgartner K."/>
        </authorList>
    </citation>
    <scope>NUCLEOTIDE SEQUENCE [LARGE SCALE GENOMIC DNA]</scope>
    <source>
        <strain evidence="7">DA912</strain>
    </source>
</reference>
<dbReference type="PROSITE" id="PS50850">
    <property type="entry name" value="MFS"/>
    <property type="match status" value="1"/>
</dbReference>
<dbReference type="InterPro" id="IPR020846">
    <property type="entry name" value="MFS_dom"/>
</dbReference>
<dbReference type="InterPro" id="IPR036259">
    <property type="entry name" value="MFS_trans_sf"/>
</dbReference>
<keyword evidence="2 5" id="KW-0812">Transmembrane</keyword>
<keyword evidence="3 5" id="KW-1133">Transmembrane helix</keyword>
<dbReference type="PANTHER" id="PTHR23501:SF43">
    <property type="entry name" value="MULTIDRUG TRANSPORTER, PUTATIVE (AFU_ORTHOLOGUE AFUA_6G03040)-RELATED"/>
    <property type="match status" value="1"/>
</dbReference>
<evidence type="ECO:0000256" key="3">
    <source>
        <dbReference type="ARBA" id="ARBA00022989"/>
    </source>
</evidence>
<dbReference type="Pfam" id="PF07690">
    <property type="entry name" value="MFS_1"/>
    <property type="match status" value="1"/>
</dbReference>
<sequence>MGEKEENPIEYTHGVRFGFISAAIATMMFITSMEIPVLITALVAITENLGGFGDASWVVSSYLLGYVAVIVIFAKFSDIFGRKPLFLLSTAIFIIFSAACSGAQTLTQL</sequence>
<evidence type="ECO:0000256" key="1">
    <source>
        <dbReference type="ARBA" id="ARBA00004141"/>
    </source>
</evidence>
<evidence type="ECO:0000256" key="4">
    <source>
        <dbReference type="ARBA" id="ARBA00023136"/>
    </source>
</evidence>
<protein>
    <submittedName>
        <fullName evidence="7">Putative mfs multidrug transporter</fullName>
    </submittedName>
</protein>
<name>A0A0G2FB22_9PEZI</name>
<feature type="transmembrane region" description="Helical" evidence="5">
    <location>
        <begin position="57"/>
        <end position="74"/>
    </location>
</feature>
<feature type="transmembrane region" description="Helical" evidence="5">
    <location>
        <begin position="86"/>
        <end position="106"/>
    </location>
</feature>
<proteinExistence type="predicted"/>
<evidence type="ECO:0000313" key="7">
    <source>
        <dbReference type="EMBL" id="KKY31371.1"/>
    </source>
</evidence>
<dbReference type="AlphaFoldDB" id="A0A0G2FB22"/>